<dbReference type="GO" id="GO:0004497">
    <property type="term" value="F:monooxygenase activity"/>
    <property type="evidence" value="ECO:0007669"/>
    <property type="project" value="InterPro"/>
</dbReference>
<dbReference type="EMBL" id="CAUYUE010000016">
    <property type="protein sequence ID" value="CAK0786942.1"/>
    <property type="molecule type" value="Genomic_DNA"/>
</dbReference>
<dbReference type="Pfam" id="PF00067">
    <property type="entry name" value="p450"/>
    <property type="match status" value="1"/>
</dbReference>
<dbReference type="InterPro" id="IPR050121">
    <property type="entry name" value="Cytochrome_P450_monoxygenase"/>
</dbReference>
<keyword evidence="2" id="KW-0349">Heme</keyword>
<comment type="caution">
    <text evidence="5">The sequence shown here is derived from an EMBL/GenBank/DDBJ whole genome shotgun (WGS) entry which is preliminary data.</text>
</comment>
<dbReference type="AlphaFoldDB" id="A0AAV1IL64"/>
<comment type="cofactor">
    <cofactor evidence="2">
        <name>heme</name>
        <dbReference type="ChEBI" id="CHEBI:30413"/>
    </cofactor>
</comment>
<keyword evidence="6" id="KW-1185">Reference proteome</keyword>
<dbReference type="GO" id="GO:0005506">
    <property type="term" value="F:iron ion binding"/>
    <property type="evidence" value="ECO:0007669"/>
    <property type="project" value="InterPro"/>
</dbReference>
<keyword evidence="4" id="KW-0472">Membrane</keyword>
<dbReference type="GO" id="GO:0016705">
    <property type="term" value="F:oxidoreductase activity, acting on paired donors, with incorporation or reduction of molecular oxygen"/>
    <property type="evidence" value="ECO:0007669"/>
    <property type="project" value="InterPro"/>
</dbReference>
<dbReference type="InterPro" id="IPR036396">
    <property type="entry name" value="Cyt_P450_sf"/>
</dbReference>
<feature type="region of interest" description="Disordered" evidence="3">
    <location>
        <begin position="560"/>
        <end position="592"/>
    </location>
</feature>
<dbReference type="PANTHER" id="PTHR24305">
    <property type="entry name" value="CYTOCHROME P450"/>
    <property type="match status" value="1"/>
</dbReference>
<protein>
    <recommendedName>
        <fullName evidence="7">Cytochrome P450</fullName>
    </recommendedName>
</protein>
<dbReference type="InterPro" id="IPR001128">
    <property type="entry name" value="Cyt_P450"/>
</dbReference>
<proteinExistence type="inferred from homology"/>
<dbReference type="PRINTS" id="PR00463">
    <property type="entry name" value="EP450I"/>
</dbReference>
<evidence type="ECO:0000256" key="2">
    <source>
        <dbReference type="PIRSR" id="PIRSR602401-1"/>
    </source>
</evidence>
<name>A0AAV1IL64_9CHLO</name>
<evidence type="ECO:0000256" key="4">
    <source>
        <dbReference type="SAM" id="Phobius"/>
    </source>
</evidence>
<organism evidence="5 6">
    <name type="scientific">Coccomyxa viridis</name>
    <dbReference type="NCBI Taxonomy" id="1274662"/>
    <lineage>
        <taxon>Eukaryota</taxon>
        <taxon>Viridiplantae</taxon>
        <taxon>Chlorophyta</taxon>
        <taxon>core chlorophytes</taxon>
        <taxon>Trebouxiophyceae</taxon>
        <taxon>Trebouxiophyceae incertae sedis</taxon>
        <taxon>Coccomyxaceae</taxon>
        <taxon>Coccomyxa</taxon>
    </lineage>
</organism>
<feature type="transmembrane region" description="Helical" evidence="4">
    <location>
        <begin position="21"/>
        <end position="42"/>
    </location>
</feature>
<reference evidence="5 6" key="1">
    <citation type="submission" date="2023-10" db="EMBL/GenBank/DDBJ databases">
        <authorList>
            <person name="Maclean D."/>
            <person name="Macfadyen A."/>
        </authorList>
    </citation>
    <scope>NUCLEOTIDE SEQUENCE [LARGE SCALE GENOMIC DNA]</scope>
</reference>
<keyword evidence="2" id="KW-0479">Metal-binding</keyword>
<gene>
    <name evidence="5" type="ORF">CVIRNUC_010156</name>
</gene>
<dbReference type="Gene3D" id="1.10.630.10">
    <property type="entry name" value="Cytochrome P450"/>
    <property type="match status" value="1"/>
</dbReference>
<dbReference type="InterPro" id="IPR002401">
    <property type="entry name" value="Cyt_P450_E_grp-I"/>
</dbReference>
<evidence type="ECO:0000256" key="3">
    <source>
        <dbReference type="SAM" id="MobiDB-lite"/>
    </source>
</evidence>
<dbReference type="PANTHER" id="PTHR24305:SF166">
    <property type="entry name" value="CYTOCHROME P450 12A4, MITOCHONDRIAL-RELATED"/>
    <property type="match status" value="1"/>
</dbReference>
<keyword evidence="2" id="KW-0408">Iron</keyword>
<evidence type="ECO:0000313" key="6">
    <source>
        <dbReference type="Proteomes" id="UP001314263"/>
    </source>
</evidence>
<dbReference type="PRINTS" id="PR00385">
    <property type="entry name" value="P450"/>
</dbReference>
<keyword evidence="4" id="KW-0812">Transmembrane</keyword>
<accession>A0AAV1IL64</accession>
<sequence>MIDESDLAEVWVRLSRSHDSSFTTAAFVLAALLISIAVIKVYEQLQCYESAHKALAAQNISRAPSGNPFAADAPWKREDLHRVGQNDCEKLGGIFYFRILWFNCVQISDPWLLHEVLAVAGRRPDLIDKPRGFPLPVYDCFDRGTSYPPQPCLISAKSADPWHKVVRRGVSPAFSPENIRNSFDAILEIAERLGDRLLEHGPDQGIDIDGALQCESFDVIGRIGFNHDFRATEDLSGPGAANCRTIKEGCAIGVNDMRNPVRPLLRSVPFLPEAWTHRRKVARVQRQLLGMLHSLAREVCSRGARDLAQDASIGNHLMHLHRQARAPLPFTRMWSELSIFFMAGMETTAHAITWALYLISQHPEVESRILEELDGAGLLMSAQRPSPRKLARDDVACPQQLPYLKAALKEAQRMYSVAPLVVRKALQDVRIRQYTIPRGTAMILHLFAMHNTSANFERHAEFLPERWLEADAETARPIPGTSSTGKAADQKVKRFLPFLSGSRSCIGMSLAQLNYTTAVASLLSRFSFRLAEDMGGPTGVRAKEVYFVTIQPKEKLNMHVQSRGPAPQQEELHEASKGEPLTPQLWGRSLSL</sequence>
<dbReference type="Proteomes" id="UP001314263">
    <property type="component" value="Unassembled WGS sequence"/>
</dbReference>
<evidence type="ECO:0008006" key="7">
    <source>
        <dbReference type="Google" id="ProtNLM"/>
    </source>
</evidence>
<keyword evidence="4" id="KW-1133">Transmembrane helix</keyword>
<evidence type="ECO:0000256" key="1">
    <source>
        <dbReference type="ARBA" id="ARBA00010617"/>
    </source>
</evidence>
<feature type="binding site" description="axial binding residue" evidence="2">
    <location>
        <position position="505"/>
    </location>
    <ligand>
        <name>heme</name>
        <dbReference type="ChEBI" id="CHEBI:30413"/>
    </ligand>
    <ligandPart>
        <name>Fe</name>
        <dbReference type="ChEBI" id="CHEBI:18248"/>
    </ligandPart>
</feature>
<evidence type="ECO:0000313" key="5">
    <source>
        <dbReference type="EMBL" id="CAK0786942.1"/>
    </source>
</evidence>
<dbReference type="SUPFAM" id="SSF48264">
    <property type="entry name" value="Cytochrome P450"/>
    <property type="match status" value="1"/>
</dbReference>
<comment type="similarity">
    <text evidence="1">Belongs to the cytochrome P450 family.</text>
</comment>
<dbReference type="GO" id="GO:0020037">
    <property type="term" value="F:heme binding"/>
    <property type="evidence" value="ECO:0007669"/>
    <property type="project" value="InterPro"/>
</dbReference>